<dbReference type="InterPro" id="IPR024983">
    <property type="entry name" value="CHAT_dom"/>
</dbReference>
<dbReference type="EMBL" id="JAAVMX010000005">
    <property type="protein sequence ID" value="KAF4509078.1"/>
    <property type="molecule type" value="Genomic_DNA"/>
</dbReference>
<evidence type="ECO:0000313" key="3">
    <source>
        <dbReference type="Proteomes" id="UP000557566"/>
    </source>
</evidence>
<name>A0A8H4PRH7_9HYPO</name>
<dbReference type="Pfam" id="PF12770">
    <property type="entry name" value="CHAT"/>
    <property type="match status" value="1"/>
</dbReference>
<reference evidence="2 3" key="1">
    <citation type="journal article" date="2020" name="Genome Biol. Evol.">
        <title>A new high-quality draft genome assembly of the Chinese cordyceps Ophiocordyceps sinensis.</title>
        <authorList>
            <person name="Shu R."/>
            <person name="Zhang J."/>
            <person name="Meng Q."/>
            <person name="Zhang H."/>
            <person name="Zhou G."/>
            <person name="Li M."/>
            <person name="Wu P."/>
            <person name="Zhao Y."/>
            <person name="Chen C."/>
            <person name="Qin Q."/>
        </authorList>
    </citation>
    <scope>NUCLEOTIDE SEQUENCE [LARGE SCALE GENOMIC DNA]</scope>
    <source>
        <strain evidence="2 3">IOZ07</strain>
    </source>
</reference>
<protein>
    <recommendedName>
        <fullName evidence="1">CHAT domain-containing protein</fullName>
    </recommendedName>
</protein>
<keyword evidence="3" id="KW-1185">Reference proteome</keyword>
<dbReference type="AlphaFoldDB" id="A0A8H4PRH7"/>
<gene>
    <name evidence="2" type="ORF">G6O67_005383</name>
</gene>
<sequence length="1002" mass="110422">MWNPFKRTKARRTGETAQRPFQPLPYYDWGRHVRSLGLFEHVDEHMDVADAQAEAKADPDSAEKQETVADLLMCRTQTWSSNRAGFYFDSSELYGAINRAISSTPPDRPEQLLRRESKLAMFHERRYGLKGDASDLKSGIPLAQRVAAQTPDSDSTKPFRLTCLANLLAYRFQREGNLDDAHGAVRFAAEAAELAHQGDKDAVSRLKRNLSVKLEMRSSRTGSLSDLEQAIQQTEQALELVSARNPDRLLYIGEAGNMRAIKFRKSKDIRDLVGGVAAMERAASAVPKGDAALPRLLDNLANGYLERYERGRDKQDVGLAVDTAEAAYKAQFLLDRDHADMGRYITSTARKYARRAQISNRLWDEGQTAAFSKRALGRLVAGHPGRAEVLESSGDAMALAFNKEARIRPEVRDEVNRRLRAQQPTFKQSLARNASRRTVMVELVETPSRYLDKAVDFYRQAACLENGHPLTRIRACKKMGDLKLGNREWDAAAEAYEMAISLWPRLNPRTLARDDTEYVVGKLSGLGPLAAYCVYRSKARRRAEDALQALESGRGIIASLTIDVSDLKMEHVELYEGYVELCHAISSSLVPAGDTDAGSKVSAAAAISQRNQQVERLKLLEGQIRSKPGFESFPRTRSATDFTQLASHGPIVCFSTTGNVTVAFVVTTARVSVLPLDDIETTDLEGHVKLLVRGKSPTSVAASKKAANNKRVCESLQWLWNTAVEPVLRHLALVQEAPPERLPRIWWVTSGLMGLLPLHAAGSGWGTSRDNTMSHVVSSYVPTLRALAYVRGKRPRPLGDAGTELLIVSVPKTAGYKELNVQPEVDGVMQNFGVKSWVLPTPSRKEALDKLKRANIAHFICHGVSEATTPSLGGLELGDGRLTIHDVGSLSLDHVQIAYLSACSTAQNKSSDIVDESIAVASAFSLVGFPHVIGTLWEASDRVAAKVAPRFYTMLADNMRQGLGDNAAVAYALHQAVVSLWKEKKNGQGRVDEWVPFIHIGA</sequence>
<evidence type="ECO:0000259" key="1">
    <source>
        <dbReference type="Pfam" id="PF12770"/>
    </source>
</evidence>
<proteinExistence type="predicted"/>
<accession>A0A8H4PRH7</accession>
<feature type="domain" description="CHAT" evidence="1">
    <location>
        <begin position="714"/>
        <end position="1002"/>
    </location>
</feature>
<dbReference type="Proteomes" id="UP000557566">
    <property type="component" value="Unassembled WGS sequence"/>
</dbReference>
<organism evidence="2 3">
    <name type="scientific">Ophiocordyceps sinensis</name>
    <dbReference type="NCBI Taxonomy" id="72228"/>
    <lineage>
        <taxon>Eukaryota</taxon>
        <taxon>Fungi</taxon>
        <taxon>Dikarya</taxon>
        <taxon>Ascomycota</taxon>
        <taxon>Pezizomycotina</taxon>
        <taxon>Sordariomycetes</taxon>
        <taxon>Hypocreomycetidae</taxon>
        <taxon>Hypocreales</taxon>
        <taxon>Ophiocordycipitaceae</taxon>
        <taxon>Ophiocordyceps</taxon>
    </lineage>
</organism>
<dbReference type="OrthoDB" id="9991317at2759"/>
<evidence type="ECO:0000313" key="2">
    <source>
        <dbReference type="EMBL" id="KAF4509078.1"/>
    </source>
</evidence>
<comment type="caution">
    <text evidence="2">The sequence shown here is derived from an EMBL/GenBank/DDBJ whole genome shotgun (WGS) entry which is preliminary data.</text>
</comment>